<dbReference type="EMBL" id="JAGXEW010000011">
    <property type="protein sequence ID" value="KAK1166281.1"/>
    <property type="molecule type" value="Genomic_DNA"/>
</dbReference>
<reference evidence="1" key="1">
    <citation type="submission" date="2022-02" db="EMBL/GenBank/DDBJ databases">
        <title>Atlantic sturgeon de novo genome assembly.</title>
        <authorList>
            <person name="Stock M."/>
            <person name="Klopp C."/>
            <person name="Guiguen Y."/>
            <person name="Cabau C."/>
            <person name="Parinello H."/>
            <person name="Santidrian Yebra-Pimentel E."/>
            <person name="Kuhl H."/>
            <person name="Dirks R.P."/>
            <person name="Guessner J."/>
            <person name="Wuertz S."/>
            <person name="Du K."/>
            <person name="Schartl M."/>
        </authorList>
    </citation>
    <scope>NUCLEOTIDE SEQUENCE</scope>
    <source>
        <strain evidence="1">STURGEONOMICS-FGT-2020</strain>
        <tissue evidence="1">Whole blood</tissue>
    </source>
</reference>
<name>A0AAD8DBZ3_ACIOX</name>
<evidence type="ECO:0000313" key="1">
    <source>
        <dbReference type="EMBL" id="KAK1166281.1"/>
    </source>
</evidence>
<proteinExistence type="predicted"/>
<comment type="caution">
    <text evidence="1">The sequence shown here is derived from an EMBL/GenBank/DDBJ whole genome shotgun (WGS) entry which is preliminary data.</text>
</comment>
<gene>
    <name evidence="1" type="ORF">AOXY_G12867</name>
</gene>
<organism evidence="1 2">
    <name type="scientific">Acipenser oxyrinchus oxyrinchus</name>
    <dbReference type="NCBI Taxonomy" id="40147"/>
    <lineage>
        <taxon>Eukaryota</taxon>
        <taxon>Metazoa</taxon>
        <taxon>Chordata</taxon>
        <taxon>Craniata</taxon>
        <taxon>Vertebrata</taxon>
        <taxon>Euteleostomi</taxon>
        <taxon>Actinopterygii</taxon>
        <taxon>Chondrostei</taxon>
        <taxon>Acipenseriformes</taxon>
        <taxon>Acipenseridae</taxon>
        <taxon>Acipenser</taxon>
    </lineage>
</organism>
<protein>
    <submittedName>
        <fullName evidence="1">Uncharacterized protein</fullName>
    </submittedName>
</protein>
<accession>A0AAD8DBZ3</accession>
<keyword evidence="2" id="KW-1185">Reference proteome</keyword>
<evidence type="ECO:0000313" key="2">
    <source>
        <dbReference type="Proteomes" id="UP001230051"/>
    </source>
</evidence>
<dbReference type="AlphaFoldDB" id="A0AAD8DBZ3"/>
<dbReference type="Proteomes" id="UP001230051">
    <property type="component" value="Unassembled WGS sequence"/>
</dbReference>
<sequence>MTVLHGSIIPFILSPIKPRFIASTAEHLCLVETPFHCILGCFSPTSAGSDSRGIQNFGFCITKSKPQDE</sequence>